<reference evidence="5 6" key="1">
    <citation type="submission" date="2018-01" db="EMBL/GenBank/DDBJ databases">
        <title>Comparative genomics of Mycobacterium mucogenicum and Mycobacterium neoaurum clade members emphasizing tRNA and non-coding RNA.</title>
        <authorList>
            <person name="Behra P.R.K."/>
            <person name="Pettersson B.M.F."/>
            <person name="Das S."/>
            <person name="Dasgupta S."/>
            <person name="Kirsebom L.A."/>
        </authorList>
    </citation>
    <scope>NUCLEOTIDE SEQUENCE [LARGE SCALE GENOMIC DNA]</scope>
    <source>
        <strain evidence="5 6">DSM 45104</strain>
    </source>
</reference>
<dbReference type="GO" id="GO:0019243">
    <property type="term" value="P:methylglyoxal catabolic process to D-lactate via S-lactoyl-glutathione"/>
    <property type="evidence" value="ECO:0007669"/>
    <property type="project" value="TreeGrafter"/>
</dbReference>
<dbReference type="InterPro" id="IPR050325">
    <property type="entry name" value="Prot/Nucl_acid_deglycase"/>
</dbReference>
<dbReference type="GO" id="GO:0005737">
    <property type="term" value="C:cytoplasm"/>
    <property type="evidence" value="ECO:0007669"/>
    <property type="project" value="TreeGrafter"/>
</dbReference>
<evidence type="ECO:0000256" key="1">
    <source>
        <dbReference type="ARBA" id="ARBA00023016"/>
    </source>
</evidence>
<dbReference type="Proteomes" id="UP000309984">
    <property type="component" value="Unassembled WGS sequence"/>
</dbReference>
<dbReference type="SUPFAM" id="SSF55961">
    <property type="entry name" value="Bet v1-like"/>
    <property type="match status" value="1"/>
</dbReference>
<dbReference type="EMBL" id="POTM01000051">
    <property type="protein sequence ID" value="TLH64038.1"/>
    <property type="molecule type" value="Genomic_DNA"/>
</dbReference>
<dbReference type="PANTHER" id="PTHR48094:SF11">
    <property type="entry name" value="GLUTATHIONE-INDEPENDENT GLYOXALASE HSP31-RELATED"/>
    <property type="match status" value="1"/>
</dbReference>
<feature type="domain" description="DJ-1/PfpI" evidence="4">
    <location>
        <begin position="30"/>
        <end position="227"/>
    </location>
</feature>
<dbReference type="Gene3D" id="3.40.50.880">
    <property type="match status" value="1"/>
</dbReference>
<dbReference type="Pfam" id="PF10604">
    <property type="entry name" value="Polyketide_cyc2"/>
    <property type="match status" value="1"/>
</dbReference>
<evidence type="ECO:0000313" key="6">
    <source>
        <dbReference type="Proteomes" id="UP000309984"/>
    </source>
</evidence>
<evidence type="ECO:0000259" key="4">
    <source>
        <dbReference type="Pfam" id="PF01965"/>
    </source>
</evidence>
<keyword evidence="6" id="KW-1185">Reference proteome</keyword>
<dbReference type="GO" id="GO:0019172">
    <property type="term" value="F:glyoxalase III activity"/>
    <property type="evidence" value="ECO:0007669"/>
    <property type="project" value="TreeGrafter"/>
</dbReference>
<keyword evidence="1" id="KW-0346">Stress response</keyword>
<dbReference type="PANTHER" id="PTHR48094">
    <property type="entry name" value="PROTEIN/NUCLEIC ACID DEGLYCASE DJ-1-RELATED"/>
    <property type="match status" value="1"/>
</dbReference>
<comment type="caution">
    <text evidence="5">The sequence shown here is derived from an EMBL/GenBank/DDBJ whole genome shotgun (WGS) entry which is preliminary data.</text>
</comment>
<proteinExistence type="inferred from homology"/>
<evidence type="ECO:0000256" key="3">
    <source>
        <dbReference type="ARBA" id="ARBA00038493"/>
    </source>
</evidence>
<dbReference type="CDD" id="cd07812">
    <property type="entry name" value="SRPBCC"/>
    <property type="match status" value="1"/>
</dbReference>
<accession>A0A7I7ZWJ6</accession>
<keyword evidence="2" id="KW-0456">Lyase</keyword>
<dbReference type="SUPFAM" id="SSF52317">
    <property type="entry name" value="Class I glutamine amidotransferase-like"/>
    <property type="match status" value="1"/>
</dbReference>
<protein>
    <recommendedName>
        <fullName evidence="4">DJ-1/PfpI domain-containing protein</fullName>
    </recommendedName>
</protein>
<gene>
    <name evidence="5" type="ORF">C1S79_20645</name>
</gene>
<dbReference type="AlphaFoldDB" id="A0A7I7ZWJ6"/>
<name>A0A7I7ZWJ6_9MYCO</name>
<organism evidence="5 6">
    <name type="scientific">Mycolicibacterium phocaicum</name>
    <dbReference type="NCBI Taxonomy" id="319706"/>
    <lineage>
        <taxon>Bacteria</taxon>
        <taxon>Bacillati</taxon>
        <taxon>Actinomycetota</taxon>
        <taxon>Actinomycetes</taxon>
        <taxon>Mycobacteriales</taxon>
        <taxon>Mycobacteriaceae</taxon>
        <taxon>Mycolicibacterium</taxon>
    </lineage>
</organism>
<comment type="similarity">
    <text evidence="3">Belongs to the peptidase C56 family. HSP31-like subfamily.</text>
</comment>
<evidence type="ECO:0000256" key="2">
    <source>
        <dbReference type="ARBA" id="ARBA00023239"/>
    </source>
</evidence>
<dbReference type="InterPro" id="IPR019587">
    <property type="entry name" value="Polyketide_cyclase/dehydratase"/>
</dbReference>
<dbReference type="Pfam" id="PF01965">
    <property type="entry name" value="DJ-1_PfpI"/>
    <property type="match status" value="1"/>
</dbReference>
<dbReference type="InterPro" id="IPR029062">
    <property type="entry name" value="Class_I_gatase-like"/>
</dbReference>
<evidence type="ECO:0000313" key="5">
    <source>
        <dbReference type="EMBL" id="TLH64038.1"/>
    </source>
</evidence>
<dbReference type="CDD" id="cd03141">
    <property type="entry name" value="GATase1_Hsp31_like"/>
    <property type="match status" value="1"/>
</dbReference>
<dbReference type="Gene3D" id="3.30.530.20">
    <property type="match status" value="1"/>
</dbReference>
<dbReference type="InterPro" id="IPR002818">
    <property type="entry name" value="DJ-1/PfpI"/>
</dbReference>
<sequence length="383" mass="41848">MKKALLVVSAADHWTLLDGTQHPTGYWAEELAEPHRILTEAGWHIDIATPGGKQPTIDRLSLGLAGGTPGKTRRYKAYLDTLNADLAAPLVLSRVDHDNYDLVFYPGGHGPMEDLAVDTDSGALLAARLASGRPLALLCHGPAALLAAVQPDGTWPFAGYTMTALSNREEAFNRFAKKAPWFLEDRLVDEGAHYIKGALPLRPYVVVDRNLYTGQNPASAGPLTRRLIADLDDRAQLSVTVSKTIAAPADRLHAIVSDITRMGELSPETRSARWLTKGETFKGSNNIGPFYRWSTTCRVVENQPGRSFAFSVAWPSQTYWRYDFTPVDGGTTVTETMRKSDAQMAPVRWVQSAVGVPDRTAHLRAGMTATLDRLADVAARESN</sequence>
<dbReference type="InterPro" id="IPR023393">
    <property type="entry name" value="START-like_dom_sf"/>
</dbReference>